<accession>A0A1Y2E6T2</accession>
<organism evidence="1 2">
    <name type="scientific">Pseudomassariella vexata</name>
    <dbReference type="NCBI Taxonomy" id="1141098"/>
    <lineage>
        <taxon>Eukaryota</taxon>
        <taxon>Fungi</taxon>
        <taxon>Dikarya</taxon>
        <taxon>Ascomycota</taxon>
        <taxon>Pezizomycotina</taxon>
        <taxon>Sordariomycetes</taxon>
        <taxon>Xylariomycetidae</taxon>
        <taxon>Amphisphaeriales</taxon>
        <taxon>Pseudomassariaceae</taxon>
        <taxon>Pseudomassariella</taxon>
    </lineage>
</organism>
<dbReference type="Proteomes" id="UP000193689">
    <property type="component" value="Unassembled WGS sequence"/>
</dbReference>
<gene>
    <name evidence="1" type="ORF">BCR38DRAFT_426472</name>
</gene>
<keyword evidence="2" id="KW-1185">Reference proteome</keyword>
<comment type="caution">
    <text evidence="1">The sequence shown here is derived from an EMBL/GenBank/DDBJ whole genome shotgun (WGS) entry which is preliminary data.</text>
</comment>
<proteinExistence type="predicted"/>
<reference evidence="1 2" key="1">
    <citation type="submission" date="2016-07" db="EMBL/GenBank/DDBJ databases">
        <title>Pervasive Adenine N6-methylation of Active Genes in Fungi.</title>
        <authorList>
            <consortium name="DOE Joint Genome Institute"/>
            <person name="Mondo S.J."/>
            <person name="Dannebaum R.O."/>
            <person name="Kuo R.C."/>
            <person name="Labutti K."/>
            <person name="Haridas S."/>
            <person name="Kuo A."/>
            <person name="Salamov A."/>
            <person name="Ahrendt S.R."/>
            <person name="Lipzen A."/>
            <person name="Sullivan W."/>
            <person name="Andreopoulos W.B."/>
            <person name="Clum A."/>
            <person name="Lindquist E."/>
            <person name="Daum C."/>
            <person name="Ramamoorthy G.K."/>
            <person name="Gryganskyi A."/>
            <person name="Culley D."/>
            <person name="Magnuson J.K."/>
            <person name="James T.Y."/>
            <person name="O'Malley M.A."/>
            <person name="Stajich J.E."/>
            <person name="Spatafora J.W."/>
            <person name="Visel A."/>
            <person name="Grigoriev I.V."/>
        </authorList>
    </citation>
    <scope>NUCLEOTIDE SEQUENCE [LARGE SCALE GENOMIC DNA]</scope>
    <source>
        <strain evidence="1 2">CBS 129021</strain>
    </source>
</reference>
<protein>
    <submittedName>
        <fullName evidence="1">Uncharacterized protein</fullName>
    </submittedName>
</protein>
<name>A0A1Y2E6T2_9PEZI</name>
<dbReference type="InParanoid" id="A0A1Y2E6T2"/>
<dbReference type="OrthoDB" id="5207413at2759"/>
<evidence type="ECO:0000313" key="2">
    <source>
        <dbReference type="Proteomes" id="UP000193689"/>
    </source>
</evidence>
<dbReference type="GeneID" id="63775980"/>
<sequence>MAMMTVDNGFENQWWYQGSREPITWWPRDQEEPSRLSMSDAMLLSAAEPPPISEQPIVGFHDASYDSTFSGGSPTLGIVSPMSTLSASPNIPLQRTLTTRSEELFLGT</sequence>
<dbReference type="EMBL" id="MCFJ01000004">
    <property type="protein sequence ID" value="ORY67242.1"/>
    <property type="molecule type" value="Genomic_DNA"/>
</dbReference>
<dbReference type="RefSeq" id="XP_040717866.1">
    <property type="nucleotide sequence ID" value="XM_040859768.1"/>
</dbReference>
<dbReference type="AlphaFoldDB" id="A0A1Y2E6T2"/>
<evidence type="ECO:0000313" key="1">
    <source>
        <dbReference type="EMBL" id="ORY67242.1"/>
    </source>
</evidence>